<dbReference type="RefSeq" id="WP_092205747.1">
    <property type="nucleotide sequence ID" value="NZ_FOVN01000001.1"/>
</dbReference>
<dbReference type="Pfam" id="PF24681">
    <property type="entry name" value="Kelch_KLHDC2_KLHL20_DRC7"/>
    <property type="match status" value="1"/>
</dbReference>
<feature type="domain" description="Secretion system C-terminal sorting" evidence="4">
    <location>
        <begin position="460"/>
        <end position="526"/>
    </location>
</feature>
<dbReference type="SMART" id="SM00612">
    <property type="entry name" value="Kelch"/>
    <property type="match status" value="3"/>
</dbReference>
<evidence type="ECO:0000259" key="4">
    <source>
        <dbReference type="Pfam" id="PF18962"/>
    </source>
</evidence>
<dbReference type="InterPro" id="IPR051746">
    <property type="entry name" value="Kelch_domain_containing_8"/>
</dbReference>
<dbReference type="InterPro" id="IPR006652">
    <property type="entry name" value="Kelch_1"/>
</dbReference>
<evidence type="ECO:0000256" key="3">
    <source>
        <dbReference type="ARBA" id="ARBA00022737"/>
    </source>
</evidence>
<proteinExistence type="predicted"/>
<dbReference type="STRING" id="649333.SAMN04487989_101153"/>
<dbReference type="OrthoDB" id="9761875at2"/>
<protein>
    <submittedName>
        <fullName evidence="5">Por secretion system C-terminal sorting domain-containing protein</fullName>
    </submittedName>
</protein>
<keyword evidence="1" id="KW-0880">Kelch repeat</keyword>
<dbReference type="SUPFAM" id="SSF117281">
    <property type="entry name" value="Kelch motif"/>
    <property type="match status" value="1"/>
</dbReference>
<gene>
    <name evidence="5" type="ORF">SAMN04487989_101153</name>
</gene>
<reference evidence="6" key="1">
    <citation type="submission" date="2016-10" db="EMBL/GenBank/DDBJ databases">
        <authorList>
            <person name="Varghese N."/>
            <person name="Submissions S."/>
        </authorList>
    </citation>
    <scope>NUCLEOTIDE SEQUENCE [LARGE SCALE GENOMIC DNA]</scope>
    <source>
        <strain evidence="6">DSM 23925</strain>
    </source>
</reference>
<dbReference type="PANTHER" id="PTHR46260:SF3">
    <property type="entry name" value="RING-TYPE DOMAIN-CONTAINING PROTEIN"/>
    <property type="match status" value="1"/>
</dbReference>
<dbReference type="NCBIfam" id="TIGR04183">
    <property type="entry name" value="Por_Secre_tail"/>
    <property type="match status" value="1"/>
</dbReference>
<keyword evidence="6" id="KW-1185">Reference proteome</keyword>
<name>A0A1I4YNT8_9FLAO</name>
<dbReference type="PANTHER" id="PTHR46260">
    <property type="entry name" value="RING-TYPE DOMAIN-CONTAINING PROTEIN"/>
    <property type="match status" value="1"/>
</dbReference>
<evidence type="ECO:0000313" key="5">
    <source>
        <dbReference type="EMBL" id="SFN39647.1"/>
    </source>
</evidence>
<sequence length="530" mass="58486">MLVSSSYRACPILLLCISFFLNLTSFSQNWTEKNESENYVARHECGFVQIGDKFIMFGGRESSQRLDVYDYANNTWEQGGVAPEEFNHFQAIQYQGLIWVIGAFKTNSPNPEQNADYIYMYNPATVQWIQGMEIPESRKRGSAGLAVYNNKFYLIGGNNNGHSGGYVSYFDEYNPNTGNWTSLNNAPRPRDHFQAAVYGDKLYAIGGRLTGGPGGLFEPQVPEVDVYDFTTAQWSTLNTSNNLPNPRAGLGVTVFNNEIYTLGGETTFNRPNNGQVSIVESLNPTTNSWTTQSSLNYPRHGFQPIVSGNTMYVAGGSSGGIVIRNMEYLGPDNATGAPNINSTFTADETTKFFEYGPDFGTVTINIQLSNTGGTTGTYIDDISISGTDYTLANTYTNRLIDVNSNITIQAILNNTTQDTSLGIVTVTYNNTNTLTIALEGTLNPTLSVSSLQEMNQKIIVYPSPTKNSFSINQSVSKLQIYDLTGKLIKDFSGDFGDTHYFNVLELSDGLYIIKALNTNQEQFTGKLLKE</sequence>
<dbReference type="EMBL" id="FOVN01000001">
    <property type="protein sequence ID" value="SFN39647.1"/>
    <property type="molecule type" value="Genomic_DNA"/>
</dbReference>
<dbReference type="Gene3D" id="2.120.10.80">
    <property type="entry name" value="Kelch-type beta propeller"/>
    <property type="match status" value="2"/>
</dbReference>
<evidence type="ECO:0000256" key="2">
    <source>
        <dbReference type="ARBA" id="ARBA00022729"/>
    </source>
</evidence>
<keyword evidence="2" id="KW-0732">Signal</keyword>
<dbReference type="InterPro" id="IPR026444">
    <property type="entry name" value="Secre_tail"/>
</dbReference>
<dbReference type="AlphaFoldDB" id="A0A1I4YNT8"/>
<dbReference type="Pfam" id="PF18962">
    <property type="entry name" value="Por_Secre_tail"/>
    <property type="match status" value="1"/>
</dbReference>
<dbReference type="InterPro" id="IPR015915">
    <property type="entry name" value="Kelch-typ_b-propeller"/>
</dbReference>
<evidence type="ECO:0000256" key="1">
    <source>
        <dbReference type="ARBA" id="ARBA00022441"/>
    </source>
</evidence>
<evidence type="ECO:0000313" key="6">
    <source>
        <dbReference type="Proteomes" id="UP000198705"/>
    </source>
</evidence>
<accession>A0A1I4YNT8</accession>
<keyword evidence="3" id="KW-0677">Repeat</keyword>
<organism evidence="5 6">
    <name type="scientific">Bizionia echini</name>
    <dbReference type="NCBI Taxonomy" id="649333"/>
    <lineage>
        <taxon>Bacteria</taxon>
        <taxon>Pseudomonadati</taxon>
        <taxon>Bacteroidota</taxon>
        <taxon>Flavobacteriia</taxon>
        <taxon>Flavobacteriales</taxon>
        <taxon>Flavobacteriaceae</taxon>
        <taxon>Bizionia</taxon>
    </lineage>
</organism>
<dbReference type="Proteomes" id="UP000198705">
    <property type="component" value="Unassembled WGS sequence"/>
</dbReference>